<dbReference type="PANTHER" id="PTHR15237:SF0">
    <property type="entry name" value="CELL CYCLE CHECKPOINT CONTROL PROTEIN"/>
    <property type="match status" value="1"/>
</dbReference>
<accession>A0AAN7VN77</accession>
<dbReference type="GO" id="GO:0031573">
    <property type="term" value="P:mitotic intra-S DNA damage checkpoint signaling"/>
    <property type="evidence" value="ECO:0007669"/>
    <property type="project" value="TreeGrafter"/>
</dbReference>
<dbReference type="AlphaFoldDB" id="A0AAN7VN77"/>
<dbReference type="PANTHER" id="PTHR15237">
    <property type="entry name" value="DNA REPAIR PROTEIN RAD9"/>
    <property type="match status" value="1"/>
</dbReference>
<dbReference type="GO" id="GO:0006281">
    <property type="term" value="P:DNA repair"/>
    <property type="evidence" value="ECO:0007669"/>
    <property type="project" value="TreeGrafter"/>
</dbReference>
<proteinExistence type="predicted"/>
<dbReference type="InterPro" id="IPR007268">
    <property type="entry name" value="Rad9/Ddc1"/>
</dbReference>
<dbReference type="Proteomes" id="UP001310594">
    <property type="component" value="Unassembled WGS sequence"/>
</dbReference>
<protein>
    <submittedName>
        <fullName evidence="1">Uncharacterized protein</fullName>
    </submittedName>
</protein>
<dbReference type="InterPro" id="IPR046938">
    <property type="entry name" value="DNA_clamp_sf"/>
</dbReference>
<dbReference type="Pfam" id="PF04139">
    <property type="entry name" value="Rad9"/>
    <property type="match status" value="1"/>
</dbReference>
<sequence>MTVLSFSLTPEATGRLYDALVCLAKFGETVALEARNDKLTVTALNLSKTAYAAFALDAKTFFIDYDFSASSNTSAKTADRFTCQLLNKVSEHAVSE</sequence>
<comment type="caution">
    <text evidence="1">The sequence shown here is derived from an EMBL/GenBank/DDBJ whole genome shotgun (WGS) entry which is preliminary data.</text>
</comment>
<dbReference type="EMBL" id="JAVRQU010000019">
    <property type="protein sequence ID" value="KAK5692485.1"/>
    <property type="molecule type" value="Genomic_DNA"/>
</dbReference>
<dbReference type="GO" id="GO:0000076">
    <property type="term" value="P:DNA replication checkpoint signaling"/>
    <property type="evidence" value="ECO:0007669"/>
    <property type="project" value="TreeGrafter"/>
</dbReference>
<dbReference type="SUPFAM" id="SSF55979">
    <property type="entry name" value="DNA clamp"/>
    <property type="match status" value="1"/>
</dbReference>
<dbReference type="Gene3D" id="3.70.10.10">
    <property type="match status" value="1"/>
</dbReference>
<dbReference type="GO" id="GO:0071479">
    <property type="term" value="P:cellular response to ionizing radiation"/>
    <property type="evidence" value="ECO:0007669"/>
    <property type="project" value="TreeGrafter"/>
</dbReference>
<dbReference type="GO" id="GO:0030896">
    <property type="term" value="C:checkpoint clamp complex"/>
    <property type="evidence" value="ECO:0007669"/>
    <property type="project" value="InterPro"/>
</dbReference>
<organism evidence="1 2">
    <name type="scientific">Elasticomyces elasticus</name>
    <dbReference type="NCBI Taxonomy" id="574655"/>
    <lineage>
        <taxon>Eukaryota</taxon>
        <taxon>Fungi</taxon>
        <taxon>Dikarya</taxon>
        <taxon>Ascomycota</taxon>
        <taxon>Pezizomycotina</taxon>
        <taxon>Dothideomycetes</taxon>
        <taxon>Dothideomycetidae</taxon>
        <taxon>Mycosphaerellales</taxon>
        <taxon>Teratosphaeriaceae</taxon>
        <taxon>Elasticomyces</taxon>
    </lineage>
</organism>
<evidence type="ECO:0000313" key="2">
    <source>
        <dbReference type="Proteomes" id="UP001310594"/>
    </source>
</evidence>
<name>A0AAN7VN77_9PEZI</name>
<evidence type="ECO:0000313" key="1">
    <source>
        <dbReference type="EMBL" id="KAK5692485.1"/>
    </source>
</evidence>
<gene>
    <name evidence="1" type="ORF">LTR97_010794</name>
</gene>
<reference evidence="1" key="1">
    <citation type="submission" date="2023-08" db="EMBL/GenBank/DDBJ databases">
        <title>Black Yeasts Isolated from many extreme environments.</title>
        <authorList>
            <person name="Coleine C."/>
            <person name="Stajich J.E."/>
            <person name="Selbmann L."/>
        </authorList>
    </citation>
    <scope>NUCLEOTIDE SEQUENCE</scope>
    <source>
        <strain evidence="1">CCFEE 5810</strain>
    </source>
</reference>